<dbReference type="SUPFAM" id="SSF52540">
    <property type="entry name" value="P-loop containing nucleoside triphosphate hydrolases"/>
    <property type="match status" value="1"/>
</dbReference>
<evidence type="ECO:0000256" key="1">
    <source>
        <dbReference type="ARBA" id="ARBA00022448"/>
    </source>
</evidence>
<dbReference type="InterPro" id="IPR027417">
    <property type="entry name" value="P-loop_NTPase"/>
</dbReference>
<dbReference type="PROSITE" id="PS50893">
    <property type="entry name" value="ABC_TRANSPORTER_2"/>
    <property type="match status" value="1"/>
</dbReference>
<dbReference type="EMBL" id="PFBY01000038">
    <property type="protein sequence ID" value="PIR76171.1"/>
    <property type="molecule type" value="Genomic_DNA"/>
</dbReference>
<gene>
    <name evidence="5" type="ORF">COU32_03375</name>
</gene>
<keyword evidence="3 5" id="KW-0067">ATP-binding</keyword>
<name>A0A2H0TVK0_9BACT</name>
<dbReference type="CDD" id="cd03230">
    <property type="entry name" value="ABC_DR_subfamily_A"/>
    <property type="match status" value="1"/>
</dbReference>
<dbReference type="Proteomes" id="UP000231530">
    <property type="component" value="Unassembled WGS sequence"/>
</dbReference>
<dbReference type="GO" id="GO:0016887">
    <property type="term" value="F:ATP hydrolysis activity"/>
    <property type="evidence" value="ECO:0007669"/>
    <property type="project" value="InterPro"/>
</dbReference>
<reference evidence="6" key="1">
    <citation type="submission" date="2017-09" db="EMBL/GenBank/DDBJ databases">
        <title>Depth-based differentiation of microbial function through sediment-hosted aquifers and enrichment of novel symbionts in the deep terrestrial subsurface.</title>
        <authorList>
            <person name="Probst A.J."/>
            <person name="Ladd B."/>
            <person name="Jarett J.K."/>
            <person name="Geller-Mcgrath D.E."/>
            <person name="Sieber C.M.K."/>
            <person name="Emerson J.B."/>
            <person name="Anantharaman K."/>
            <person name="Thomas B.C."/>
            <person name="Malmstrom R."/>
            <person name="Stieglmeier M."/>
            <person name="Klingl A."/>
            <person name="Woyke T."/>
            <person name="Ryan C.M."/>
            <person name="Banfield J.F."/>
        </authorList>
    </citation>
    <scope>NUCLEOTIDE SEQUENCE [LARGE SCALE GENOMIC DNA]</scope>
</reference>
<evidence type="ECO:0000256" key="3">
    <source>
        <dbReference type="ARBA" id="ARBA00022840"/>
    </source>
</evidence>
<dbReference type="Pfam" id="PF00005">
    <property type="entry name" value="ABC_tran"/>
    <property type="match status" value="1"/>
</dbReference>
<evidence type="ECO:0000256" key="2">
    <source>
        <dbReference type="ARBA" id="ARBA00022741"/>
    </source>
</evidence>
<evidence type="ECO:0000259" key="4">
    <source>
        <dbReference type="PROSITE" id="PS50893"/>
    </source>
</evidence>
<dbReference type="InterPro" id="IPR003439">
    <property type="entry name" value="ABC_transporter-like_ATP-bd"/>
</dbReference>
<feature type="domain" description="ABC transporter" evidence="4">
    <location>
        <begin position="4"/>
        <end position="234"/>
    </location>
</feature>
<keyword evidence="1" id="KW-0813">Transport</keyword>
<proteinExistence type="predicted"/>
<dbReference type="GO" id="GO:0005524">
    <property type="term" value="F:ATP binding"/>
    <property type="evidence" value="ECO:0007669"/>
    <property type="project" value="UniProtKB-KW"/>
</dbReference>
<organism evidence="5 6">
    <name type="scientific">Candidatus Magasanikbacteria bacterium CG10_big_fil_rev_8_21_14_0_10_42_10</name>
    <dbReference type="NCBI Taxonomy" id="1974649"/>
    <lineage>
        <taxon>Bacteria</taxon>
        <taxon>Candidatus Magasanikiibacteriota</taxon>
    </lineage>
</organism>
<evidence type="ECO:0000313" key="6">
    <source>
        <dbReference type="Proteomes" id="UP000231530"/>
    </source>
</evidence>
<protein>
    <submittedName>
        <fullName evidence="5">ABC transporter ATP-binding protein</fullName>
    </submittedName>
</protein>
<sequence>MNALEIKNFTKTYGDLTAVDNISIIVKQGEFFGFLGKNGAGKTSTISAITGIGTITSGEITVFGIDVEKEYKEARKKIGLCPQEFNVDTFAKVKDILLHVGGYFGLSKKERQTRLQDVLEIFELEEHKEKQFRQLSGGLKRRLMLARAMMHDPELLILDEPTAGVDVELRHELWAYLKQINKAGKTIIFTSHYLDEVEELCERVAIMDKGKIIADAPKRDFTKDGRTLEAKYLELTKA</sequence>
<dbReference type="Gene3D" id="3.40.50.300">
    <property type="entry name" value="P-loop containing nucleotide triphosphate hydrolases"/>
    <property type="match status" value="1"/>
</dbReference>
<dbReference type="InterPro" id="IPR050763">
    <property type="entry name" value="ABC_transporter_ATP-binding"/>
</dbReference>
<evidence type="ECO:0000313" key="5">
    <source>
        <dbReference type="EMBL" id="PIR76171.1"/>
    </source>
</evidence>
<dbReference type="PANTHER" id="PTHR42711">
    <property type="entry name" value="ABC TRANSPORTER ATP-BINDING PROTEIN"/>
    <property type="match status" value="1"/>
</dbReference>
<dbReference type="PANTHER" id="PTHR42711:SF15">
    <property type="entry name" value="ABC-TYPE MULTIDRUG TRANSPORT SYSTEM, ATPASE COMPONENT"/>
    <property type="match status" value="1"/>
</dbReference>
<dbReference type="InterPro" id="IPR003593">
    <property type="entry name" value="AAA+_ATPase"/>
</dbReference>
<comment type="caution">
    <text evidence="5">The sequence shown here is derived from an EMBL/GenBank/DDBJ whole genome shotgun (WGS) entry which is preliminary data.</text>
</comment>
<dbReference type="SMART" id="SM00382">
    <property type="entry name" value="AAA"/>
    <property type="match status" value="1"/>
</dbReference>
<dbReference type="AlphaFoldDB" id="A0A2H0TVK0"/>
<accession>A0A2H0TVK0</accession>
<keyword evidence="2" id="KW-0547">Nucleotide-binding</keyword>